<dbReference type="InterPro" id="IPR012312">
    <property type="entry name" value="Hemerythrin-like"/>
</dbReference>
<keyword evidence="3" id="KW-1185">Reference proteome</keyword>
<accession>A0A7W7SYC2</accession>
<comment type="caution">
    <text evidence="2">The sequence shown here is derived from an EMBL/GenBank/DDBJ whole genome shotgun (WGS) entry which is preliminary data.</text>
</comment>
<proteinExistence type="predicted"/>
<sequence length="191" mass="21438">MTTSIKQDVLDLLTDQHHEIKALFGQLARAQGADKRELFERLVRLLAIHESAEEIVVHPTARRRIAQGEKVVANREHEEDQAKRELAALYDMGVEHPDFDARLASLAEAVIQHATREELEEFSALRQNASPEQLRLMAGAVRAAEAMAPTRPHPHSGESATANLVAGPPMALFDRVRDGVRDWRQSHHEQD</sequence>
<dbReference type="Proteomes" id="UP000578819">
    <property type="component" value="Unassembled WGS sequence"/>
</dbReference>
<protein>
    <submittedName>
        <fullName evidence="2">Hemerythrin superfamily protein</fullName>
    </submittedName>
</protein>
<name>A0A7W7SYC2_9ACTN</name>
<dbReference type="PANTHER" id="PTHR35585:SF1">
    <property type="entry name" value="HHE DOMAIN PROTEIN (AFU_ORTHOLOGUE AFUA_4G00730)"/>
    <property type="match status" value="1"/>
</dbReference>
<reference evidence="2 3" key="1">
    <citation type="submission" date="2020-08" db="EMBL/GenBank/DDBJ databases">
        <title>Sequencing the genomes of 1000 actinobacteria strains.</title>
        <authorList>
            <person name="Klenk H.-P."/>
        </authorList>
    </citation>
    <scope>NUCLEOTIDE SEQUENCE [LARGE SCALE GENOMIC DNA]</scope>
    <source>
        <strain evidence="2 3">DSM 45886</strain>
    </source>
</reference>
<dbReference type="RefSeq" id="WP_184538875.1">
    <property type="nucleotide sequence ID" value="NZ_JACHJW010000001.1"/>
</dbReference>
<evidence type="ECO:0000313" key="2">
    <source>
        <dbReference type="EMBL" id="MBB4962577.1"/>
    </source>
</evidence>
<evidence type="ECO:0000259" key="1">
    <source>
        <dbReference type="Pfam" id="PF01814"/>
    </source>
</evidence>
<dbReference type="Gene3D" id="1.20.120.520">
    <property type="entry name" value="nmb1532 protein domain like"/>
    <property type="match status" value="1"/>
</dbReference>
<dbReference type="AlphaFoldDB" id="A0A7W7SYC2"/>
<dbReference type="PANTHER" id="PTHR35585">
    <property type="entry name" value="HHE DOMAIN PROTEIN (AFU_ORTHOLOGUE AFUA_4G00730)"/>
    <property type="match status" value="1"/>
</dbReference>
<gene>
    <name evidence="2" type="ORF">FHR38_006310</name>
</gene>
<evidence type="ECO:0000313" key="3">
    <source>
        <dbReference type="Proteomes" id="UP000578819"/>
    </source>
</evidence>
<organism evidence="2 3">
    <name type="scientific">Micromonospora polyrhachis</name>
    <dbReference type="NCBI Taxonomy" id="1282883"/>
    <lineage>
        <taxon>Bacteria</taxon>
        <taxon>Bacillati</taxon>
        <taxon>Actinomycetota</taxon>
        <taxon>Actinomycetes</taxon>
        <taxon>Micromonosporales</taxon>
        <taxon>Micromonosporaceae</taxon>
        <taxon>Micromonospora</taxon>
    </lineage>
</organism>
<dbReference type="Pfam" id="PF01814">
    <property type="entry name" value="Hemerythrin"/>
    <property type="match status" value="1"/>
</dbReference>
<feature type="domain" description="Hemerythrin-like" evidence="1">
    <location>
        <begin position="9"/>
        <end position="123"/>
    </location>
</feature>
<dbReference type="EMBL" id="JACHJW010000001">
    <property type="protein sequence ID" value="MBB4962577.1"/>
    <property type="molecule type" value="Genomic_DNA"/>
</dbReference>